<dbReference type="EMBL" id="KZ805350">
    <property type="protein sequence ID" value="PVI01909.1"/>
    <property type="molecule type" value="Genomic_DNA"/>
</dbReference>
<name>A0A2V1DUY7_9PLEO</name>
<evidence type="ECO:0000256" key="1">
    <source>
        <dbReference type="SAM" id="MobiDB-lite"/>
    </source>
</evidence>
<keyword evidence="3" id="KW-1185">Reference proteome</keyword>
<accession>A0A2V1DUY7</accession>
<feature type="region of interest" description="Disordered" evidence="1">
    <location>
        <begin position="1"/>
        <end position="168"/>
    </location>
</feature>
<dbReference type="Proteomes" id="UP000244855">
    <property type="component" value="Unassembled WGS sequence"/>
</dbReference>
<feature type="compositionally biased region" description="Polar residues" evidence="1">
    <location>
        <begin position="1"/>
        <end position="10"/>
    </location>
</feature>
<sequence>MTSQHPNTDISRAVRDHDGLSGETSAYNATRERNFNAYIPRAVRDHDGLSGETSAYNATRERRERNSNPATTTTPTPRTGQDQSAGPIQVSHTIVQVREVDPIDETVPVTEPEGTQRIEQPKKRAERMEYEEPASTRQVKQQPKKRVERMEYADSRRPSRTRGRNNGGTECLEGCGCCCRCE</sequence>
<feature type="compositionally biased region" description="Polar residues" evidence="1">
    <location>
        <begin position="80"/>
        <end position="94"/>
    </location>
</feature>
<organism evidence="2 3">
    <name type="scientific">Periconia macrospinosa</name>
    <dbReference type="NCBI Taxonomy" id="97972"/>
    <lineage>
        <taxon>Eukaryota</taxon>
        <taxon>Fungi</taxon>
        <taxon>Dikarya</taxon>
        <taxon>Ascomycota</taxon>
        <taxon>Pezizomycotina</taxon>
        <taxon>Dothideomycetes</taxon>
        <taxon>Pleosporomycetidae</taxon>
        <taxon>Pleosporales</taxon>
        <taxon>Massarineae</taxon>
        <taxon>Periconiaceae</taxon>
        <taxon>Periconia</taxon>
    </lineage>
</organism>
<evidence type="ECO:0000313" key="2">
    <source>
        <dbReference type="EMBL" id="PVI01909.1"/>
    </source>
</evidence>
<feature type="compositionally biased region" description="Basic and acidic residues" evidence="1">
    <location>
        <begin position="148"/>
        <end position="157"/>
    </location>
</feature>
<evidence type="ECO:0000313" key="3">
    <source>
        <dbReference type="Proteomes" id="UP000244855"/>
    </source>
</evidence>
<dbReference type="AlphaFoldDB" id="A0A2V1DUY7"/>
<feature type="compositionally biased region" description="Basic and acidic residues" evidence="1">
    <location>
        <begin position="114"/>
        <end position="130"/>
    </location>
</feature>
<feature type="compositionally biased region" description="Low complexity" evidence="1">
    <location>
        <begin position="69"/>
        <end position="79"/>
    </location>
</feature>
<gene>
    <name evidence="2" type="ORF">DM02DRAFT_627236</name>
</gene>
<proteinExistence type="predicted"/>
<reference evidence="2 3" key="1">
    <citation type="journal article" date="2018" name="Sci. Rep.">
        <title>Comparative genomics provides insights into the lifestyle and reveals functional heterogeneity of dark septate endophytic fungi.</title>
        <authorList>
            <person name="Knapp D.G."/>
            <person name="Nemeth J.B."/>
            <person name="Barry K."/>
            <person name="Hainaut M."/>
            <person name="Henrissat B."/>
            <person name="Johnson J."/>
            <person name="Kuo A."/>
            <person name="Lim J.H.P."/>
            <person name="Lipzen A."/>
            <person name="Nolan M."/>
            <person name="Ohm R.A."/>
            <person name="Tamas L."/>
            <person name="Grigoriev I.V."/>
            <person name="Spatafora J.W."/>
            <person name="Nagy L.G."/>
            <person name="Kovacs G.M."/>
        </authorList>
    </citation>
    <scope>NUCLEOTIDE SEQUENCE [LARGE SCALE GENOMIC DNA]</scope>
    <source>
        <strain evidence="2 3">DSE2036</strain>
    </source>
</reference>
<protein>
    <submittedName>
        <fullName evidence="2">Uncharacterized protein</fullName>
    </submittedName>
</protein>